<feature type="transmembrane region" description="Helical" evidence="1">
    <location>
        <begin position="148"/>
        <end position="167"/>
    </location>
</feature>
<protein>
    <submittedName>
        <fullName evidence="3">VanZ like family protein</fullName>
    </submittedName>
</protein>
<evidence type="ECO:0000313" key="4">
    <source>
        <dbReference type="Proteomes" id="UP000182409"/>
    </source>
</evidence>
<dbReference type="Pfam" id="PF04892">
    <property type="entry name" value="VanZ"/>
    <property type="match status" value="1"/>
</dbReference>
<feature type="domain" description="VanZ-like" evidence="2">
    <location>
        <begin position="32"/>
        <end position="164"/>
    </location>
</feature>
<keyword evidence="1" id="KW-0472">Membrane</keyword>
<gene>
    <name evidence="3" type="ORF">SAMN05443244_2924</name>
</gene>
<feature type="transmembrane region" description="Helical" evidence="1">
    <location>
        <begin position="18"/>
        <end position="37"/>
    </location>
</feature>
<proteinExistence type="predicted"/>
<sequence length="173" mass="19336">MTRPVLLGGRRPLQSRSAVTWFLLVWLPVLLALAVIARESTNGFSSENTSAWMRKGYEAIFGAASDEHWPVVHHHIRKTGHFLGYGSLCLALLRGWMLTWVVPLQSLSTARWRGYCVAMAIFCTMLTASFDEVHQSFLPSRTGLVTDVWLDTAGAATLVMLVSISWLRKSKTD</sequence>
<dbReference type="InterPro" id="IPR006976">
    <property type="entry name" value="VanZ-like"/>
</dbReference>
<dbReference type="EMBL" id="FNSD01000001">
    <property type="protein sequence ID" value="SEC21313.1"/>
    <property type="molecule type" value="Genomic_DNA"/>
</dbReference>
<feature type="transmembrane region" description="Helical" evidence="1">
    <location>
        <begin position="112"/>
        <end position="128"/>
    </location>
</feature>
<dbReference type="Proteomes" id="UP000182409">
    <property type="component" value="Unassembled WGS sequence"/>
</dbReference>
<name>A0A1H4QNW9_9BACT</name>
<reference evidence="3 4" key="1">
    <citation type="submission" date="2016-10" db="EMBL/GenBank/DDBJ databases">
        <authorList>
            <person name="de Groot N.N."/>
        </authorList>
    </citation>
    <scope>NUCLEOTIDE SEQUENCE [LARGE SCALE GENOMIC DNA]</scope>
    <source>
        <strain evidence="3 4">AB35.6</strain>
    </source>
</reference>
<organism evidence="3 4">
    <name type="scientific">Terriglobus roseus</name>
    <dbReference type="NCBI Taxonomy" id="392734"/>
    <lineage>
        <taxon>Bacteria</taxon>
        <taxon>Pseudomonadati</taxon>
        <taxon>Acidobacteriota</taxon>
        <taxon>Terriglobia</taxon>
        <taxon>Terriglobales</taxon>
        <taxon>Acidobacteriaceae</taxon>
        <taxon>Terriglobus</taxon>
    </lineage>
</organism>
<evidence type="ECO:0000313" key="3">
    <source>
        <dbReference type="EMBL" id="SEC21313.1"/>
    </source>
</evidence>
<dbReference type="AlphaFoldDB" id="A0A1H4QNW9"/>
<accession>A0A1H4QNW9</accession>
<evidence type="ECO:0000256" key="1">
    <source>
        <dbReference type="SAM" id="Phobius"/>
    </source>
</evidence>
<dbReference type="OrthoDB" id="291892at2"/>
<keyword evidence="1" id="KW-0812">Transmembrane</keyword>
<evidence type="ECO:0000259" key="2">
    <source>
        <dbReference type="Pfam" id="PF04892"/>
    </source>
</evidence>
<feature type="transmembrane region" description="Helical" evidence="1">
    <location>
        <begin position="82"/>
        <end position="100"/>
    </location>
</feature>
<dbReference type="NCBIfam" id="NF037970">
    <property type="entry name" value="vanZ_1"/>
    <property type="match status" value="1"/>
</dbReference>
<keyword evidence="1" id="KW-1133">Transmembrane helix</keyword>